<dbReference type="InterPro" id="IPR048395">
    <property type="entry name" value="Glyco_hydro_31_C"/>
</dbReference>
<dbReference type="GO" id="GO:0061634">
    <property type="term" value="F:alpha-D-xyloside xylohydrolase"/>
    <property type="evidence" value="ECO:0007669"/>
    <property type="project" value="UniProtKB-EC"/>
</dbReference>
<dbReference type="AlphaFoldDB" id="A0A644Y8S1"/>
<keyword evidence="4" id="KW-0326">Glycosidase</keyword>
<dbReference type="PANTHER" id="PTHR22762">
    <property type="entry name" value="ALPHA-GLUCOSIDASE"/>
    <property type="match status" value="1"/>
</dbReference>
<feature type="domain" description="Glycosyl hydrolase family 31 C-terminal" evidence="3">
    <location>
        <begin position="343"/>
        <end position="428"/>
    </location>
</feature>
<sequence>MPPRWSFGVWVSPFGNYLDAGSTWQQDEFLQFIASLDEHEMPCDVIHLDPYWMGKTKKLCDFAWDPVDYPDPKLFIDTLAKRGLRLCLWEHPYIEKGSELYEEGKRNGYFIKKADGSVYDYHIVIVPAERRTAEQTEYAEDFYALGSAVDFSNPAAVEWYKSLHRPLIEMGTATFKTDFGEVTPYDAHFFNGMSGREMHNLYAYLYNKTVWEVEQEYTDTPFLWGRSGYAGSQAFPVQWSGDPVSDLRSLRTTIISGLNYGLSGIPFWSFDIGGFKGLPDSETYVRWAQVGLLLSHARFHGTASRMPWNFSDEAQEIVMEAVRLRYRLLPYILAIAKQATETGLPVIRAMSLAFEGDSGSRSVETQFMLGSSLLVVPVLKEGGEVEIYLPEGTWYDYYTGEVQSGPKTYRTVSPLDKIPLFVREGAIIPTTEVANRVRQWDPQLSVHLYGRATNTVVIPEENQTMDTSITSETKGSVLGIEVASKTRNWTFICHGWTKLPKEVLLNGKPCKAFLNEESNTLHIALVNEGTFKLSIQED</sequence>
<dbReference type="PANTHER" id="PTHR22762:SF144">
    <property type="entry name" value="ALPHA-XYLOSIDASE"/>
    <property type="match status" value="1"/>
</dbReference>
<dbReference type="InterPro" id="IPR017853">
    <property type="entry name" value="GH"/>
</dbReference>
<name>A0A644Y8S1_9ZZZZ</name>
<accession>A0A644Y8S1</accession>
<dbReference type="EMBL" id="VSSQ01003929">
    <property type="protein sequence ID" value="MPM22973.1"/>
    <property type="molecule type" value="Genomic_DNA"/>
</dbReference>
<dbReference type="Gene3D" id="3.20.20.80">
    <property type="entry name" value="Glycosidases"/>
    <property type="match status" value="1"/>
</dbReference>
<dbReference type="CDD" id="cd06593">
    <property type="entry name" value="GH31_xylosidase_YicI"/>
    <property type="match status" value="1"/>
</dbReference>
<organism evidence="4">
    <name type="scientific">bioreactor metagenome</name>
    <dbReference type="NCBI Taxonomy" id="1076179"/>
    <lineage>
        <taxon>unclassified sequences</taxon>
        <taxon>metagenomes</taxon>
        <taxon>ecological metagenomes</taxon>
    </lineage>
</organism>
<proteinExistence type="inferred from homology"/>
<reference evidence="4" key="1">
    <citation type="submission" date="2019-08" db="EMBL/GenBank/DDBJ databases">
        <authorList>
            <person name="Kucharzyk K."/>
            <person name="Murdoch R.W."/>
            <person name="Higgins S."/>
            <person name="Loffler F."/>
        </authorList>
    </citation>
    <scope>NUCLEOTIDE SEQUENCE</scope>
</reference>
<protein>
    <submittedName>
        <fullName evidence="4">Alpha-xylosidase</fullName>
        <ecNumber evidence="4">3.2.1.177</ecNumber>
    </submittedName>
</protein>
<comment type="similarity">
    <text evidence="1">Belongs to the glycosyl hydrolase 31 family.</text>
</comment>
<gene>
    <name evidence="4" type="primary">yicI_4</name>
    <name evidence="4" type="ORF">SDC9_69434</name>
</gene>
<evidence type="ECO:0000259" key="2">
    <source>
        <dbReference type="Pfam" id="PF01055"/>
    </source>
</evidence>
<comment type="caution">
    <text evidence="4">The sequence shown here is derived from an EMBL/GenBank/DDBJ whole genome shotgun (WGS) entry which is preliminary data.</text>
</comment>
<dbReference type="SUPFAM" id="SSF51445">
    <property type="entry name" value="(Trans)glycosidases"/>
    <property type="match status" value="1"/>
</dbReference>
<keyword evidence="4" id="KW-0378">Hydrolase</keyword>
<dbReference type="SUPFAM" id="SSF51011">
    <property type="entry name" value="Glycosyl hydrolase domain"/>
    <property type="match status" value="1"/>
</dbReference>
<dbReference type="InterPro" id="IPR013780">
    <property type="entry name" value="Glyco_hydro_b"/>
</dbReference>
<dbReference type="GO" id="GO:0005975">
    <property type="term" value="P:carbohydrate metabolic process"/>
    <property type="evidence" value="ECO:0007669"/>
    <property type="project" value="InterPro"/>
</dbReference>
<evidence type="ECO:0000256" key="1">
    <source>
        <dbReference type="ARBA" id="ARBA00007806"/>
    </source>
</evidence>
<dbReference type="Gene3D" id="2.60.40.1180">
    <property type="entry name" value="Golgi alpha-mannosidase II"/>
    <property type="match status" value="1"/>
</dbReference>
<evidence type="ECO:0000313" key="4">
    <source>
        <dbReference type="EMBL" id="MPM22973.1"/>
    </source>
</evidence>
<dbReference type="EC" id="3.2.1.177" evidence="4"/>
<feature type="domain" description="Glycoside hydrolase family 31 TIM barrel" evidence="2">
    <location>
        <begin position="1"/>
        <end position="332"/>
    </location>
</feature>
<dbReference type="InterPro" id="IPR000322">
    <property type="entry name" value="Glyco_hydro_31_TIM"/>
</dbReference>
<evidence type="ECO:0000259" key="3">
    <source>
        <dbReference type="Pfam" id="PF21365"/>
    </source>
</evidence>
<dbReference type="Pfam" id="PF01055">
    <property type="entry name" value="Glyco_hydro_31_2nd"/>
    <property type="match status" value="1"/>
</dbReference>
<dbReference type="Pfam" id="PF21365">
    <property type="entry name" value="Glyco_hydro_31_3rd"/>
    <property type="match status" value="1"/>
</dbReference>